<dbReference type="GO" id="GO:0046512">
    <property type="term" value="P:sphingosine biosynthetic process"/>
    <property type="evidence" value="ECO:0007669"/>
    <property type="project" value="TreeGrafter"/>
</dbReference>
<dbReference type="SUPFAM" id="SSF111331">
    <property type="entry name" value="NAD kinase/diacylglycerol kinase-like"/>
    <property type="match status" value="1"/>
</dbReference>
<dbReference type="AlphaFoldDB" id="A0A2V3IZR4"/>
<dbReference type="EMBL" id="NBIV01000023">
    <property type="protein sequence ID" value="PXF47543.1"/>
    <property type="molecule type" value="Genomic_DNA"/>
</dbReference>
<dbReference type="PANTHER" id="PTHR12358:SF31">
    <property type="entry name" value="ACYLGLYCEROL KINASE, MITOCHONDRIAL"/>
    <property type="match status" value="1"/>
</dbReference>
<dbReference type="Gene3D" id="2.60.200.40">
    <property type="match status" value="1"/>
</dbReference>
<dbReference type="GO" id="GO:0016020">
    <property type="term" value="C:membrane"/>
    <property type="evidence" value="ECO:0007669"/>
    <property type="project" value="TreeGrafter"/>
</dbReference>
<proteinExistence type="predicted"/>
<feature type="domain" description="DAGKc" evidence="5">
    <location>
        <begin position="68"/>
        <end position="219"/>
    </location>
</feature>
<dbReference type="Pfam" id="PF19279">
    <property type="entry name" value="YegS_C"/>
    <property type="match status" value="1"/>
</dbReference>
<dbReference type="STRING" id="448386.A0A2V3IZR4"/>
<dbReference type="InterPro" id="IPR017438">
    <property type="entry name" value="ATP-NAD_kinase_N"/>
</dbReference>
<keyword evidence="2" id="KW-0547">Nucleotide-binding</keyword>
<name>A0A2V3IZR4_9FLOR</name>
<dbReference type="Proteomes" id="UP000247409">
    <property type="component" value="Unassembled WGS sequence"/>
</dbReference>
<protein>
    <submittedName>
        <fullName evidence="6">Sphingoid long chain base kinase 4</fullName>
    </submittedName>
</protein>
<evidence type="ECO:0000256" key="3">
    <source>
        <dbReference type="ARBA" id="ARBA00022777"/>
    </source>
</evidence>
<evidence type="ECO:0000259" key="5">
    <source>
        <dbReference type="PROSITE" id="PS50146"/>
    </source>
</evidence>
<keyword evidence="4" id="KW-0067">ATP-binding</keyword>
<dbReference type="PANTHER" id="PTHR12358">
    <property type="entry name" value="SPHINGOSINE KINASE"/>
    <property type="match status" value="1"/>
</dbReference>
<dbReference type="SMART" id="SM00046">
    <property type="entry name" value="DAGKc"/>
    <property type="match status" value="1"/>
</dbReference>
<evidence type="ECO:0000256" key="2">
    <source>
        <dbReference type="ARBA" id="ARBA00022741"/>
    </source>
</evidence>
<evidence type="ECO:0000256" key="1">
    <source>
        <dbReference type="ARBA" id="ARBA00022679"/>
    </source>
</evidence>
<dbReference type="Gene3D" id="3.40.50.10330">
    <property type="entry name" value="Probable inorganic polyphosphate/atp-NAD kinase, domain 1"/>
    <property type="match status" value="1"/>
</dbReference>
<evidence type="ECO:0000313" key="6">
    <source>
        <dbReference type="EMBL" id="PXF47543.1"/>
    </source>
</evidence>
<keyword evidence="3 6" id="KW-0418">Kinase</keyword>
<comment type="caution">
    <text evidence="6">The sequence shown here is derived from an EMBL/GenBank/DDBJ whole genome shotgun (WGS) entry which is preliminary data.</text>
</comment>
<organism evidence="6 7">
    <name type="scientific">Gracilariopsis chorda</name>
    <dbReference type="NCBI Taxonomy" id="448386"/>
    <lineage>
        <taxon>Eukaryota</taxon>
        <taxon>Rhodophyta</taxon>
        <taxon>Florideophyceae</taxon>
        <taxon>Rhodymeniophycidae</taxon>
        <taxon>Gracilariales</taxon>
        <taxon>Gracilariaceae</taxon>
        <taxon>Gracilariopsis</taxon>
    </lineage>
</organism>
<sequence>MSTPTVTNLAPDVPWRMVSTVQDDGSAVTYTAHKKRWSASNSVKTLHRVIRHPDSNATAFQSPPGKDIKGLTVLLIVNPKAGKGSKHVQAAILSTVTRILSEAGLTPFIQYTAHKQHAQQYLSEAGYEGLKQYAAIAGVGGDGTFQELAMGVISACSNDSIQVNWELVPPLAVIPAGSGNAIAMSIGTITPTHAALNIVNSLRMGNAKPLALMQYRKRASEQREAVCIGGVQWGLPADVDQGTERLRWMGDARFDLGAIVQIIKRRAVKGKITVEVDQERHESTWKDIQMHKQTRDKHSNQYDSDWLRTDDNGNFVLEEAFMMVVAWNSALIGEGFKVTPYARPTELGVFDLIVVRGSISRKEMLKLLLKVSDGSFLRLTDAYVYFKAKRMIVESLNGRFLTIDGESVSVEPFVLEMAPEDGKLRILDSFSEDEPGNVREP</sequence>
<dbReference type="PROSITE" id="PS50146">
    <property type="entry name" value="DAGK"/>
    <property type="match status" value="1"/>
</dbReference>
<dbReference type="InterPro" id="IPR016064">
    <property type="entry name" value="NAD/diacylglycerol_kinase_sf"/>
</dbReference>
<accession>A0A2V3IZR4</accession>
<evidence type="ECO:0000256" key="4">
    <source>
        <dbReference type="ARBA" id="ARBA00022840"/>
    </source>
</evidence>
<evidence type="ECO:0000313" key="7">
    <source>
        <dbReference type="Proteomes" id="UP000247409"/>
    </source>
</evidence>
<keyword evidence="1" id="KW-0808">Transferase</keyword>
<reference evidence="6 7" key="1">
    <citation type="journal article" date="2018" name="Mol. Biol. Evol.">
        <title>Analysis of the draft genome of the red seaweed Gracilariopsis chorda provides insights into genome size evolution in Rhodophyta.</title>
        <authorList>
            <person name="Lee J."/>
            <person name="Yang E.C."/>
            <person name="Graf L."/>
            <person name="Yang J.H."/>
            <person name="Qiu H."/>
            <person name="Zel Zion U."/>
            <person name="Chan C.X."/>
            <person name="Stephens T.G."/>
            <person name="Weber A.P.M."/>
            <person name="Boo G.H."/>
            <person name="Boo S.M."/>
            <person name="Kim K.M."/>
            <person name="Shin Y."/>
            <person name="Jung M."/>
            <person name="Lee S.J."/>
            <person name="Yim H.S."/>
            <person name="Lee J.H."/>
            <person name="Bhattacharya D."/>
            <person name="Yoon H.S."/>
        </authorList>
    </citation>
    <scope>NUCLEOTIDE SEQUENCE [LARGE SCALE GENOMIC DNA]</scope>
    <source>
        <strain evidence="6 7">SKKU-2015</strain>
        <tissue evidence="6">Whole body</tissue>
    </source>
</reference>
<dbReference type="InterPro" id="IPR001206">
    <property type="entry name" value="Diacylglycerol_kinase_cat_dom"/>
</dbReference>
<dbReference type="GO" id="GO:0001727">
    <property type="term" value="F:lipid kinase activity"/>
    <property type="evidence" value="ECO:0007669"/>
    <property type="project" value="TreeGrafter"/>
</dbReference>
<dbReference type="Pfam" id="PF00781">
    <property type="entry name" value="DAGK_cat"/>
    <property type="match status" value="1"/>
</dbReference>
<dbReference type="OrthoDB" id="3853857at2759"/>
<dbReference type="GO" id="GO:0005524">
    <property type="term" value="F:ATP binding"/>
    <property type="evidence" value="ECO:0007669"/>
    <property type="project" value="UniProtKB-KW"/>
</dbReference>
<keyword evidence="7" id="KW-1185">Reference proteome</keyword>
<dbReference type="InterPro" id="IPR045540">
    <property type="entry name" value="YegS/DAGK_C"/>
</dbReference>
<gene>
    <name evidence="6" type="ORF">BWQ96_02687</name>
</gene>
<dbReference type="InterPro" id="IPR050187">
    <property type="entry name" value="Lipid_Phosphate_FormReg"/>
</dbReference>
<dbReference type="GO" id="GO:0005737">
    <property type="term" value="C:cytoplasm"/>
    <property type="evidence" value="ECO:0007669"/>
    <property type="project" value="TreeGrafter"/>
</dbReference>